<dbReference type="HAMAP" id="MF_01973">
    <property type="entry name" value="lon_bact"/>
    <property type="match status" value="1"/>
</dbReference>
<feature type="compositionally biased region" description="Basic and acidic residues" evidence="15">
    <location>
        <begin position="860"/>
        <end position="870"/>
    </location>
</feature>
<dbReference type="Gene3D" id="3.40.50.300">
    <property type="entry name" value="P-loop containing nucleotide triphosphate hydrolases"/>
    <property type="match status" value="1"/>
</dbReference>
<evidence type="ECO:0000256" key="10">
    <source>
        <dbReference type="PIRNR" id="PIRNR001174"/>
    </source>
</evidence>
<dbReference type="GO" id="GO:0006515">
    <property type="term" value="P:protein quality control for misfolded or incompletely synthesized proteins"/>
    <property type="evidence" value="ECO:0007669"/>
    <property type="project" value="UniProtKB-UniRule"/>
</dbReference>
<evidence type="ECO:0000256" key="9">
    <source>
        <dbReference type="HAMAP-Rule" id="MF_01973"/>
    </source>
</evidence>
<dbReference type="PANTHER" id="PTHR10046">
    <property type="entry name" value="ATP DEPENDENT LON PROTEASE FAMILY MEMBER"/>
    <property type="match status" value="1"/>
</dbReference>
<evidence type="ECO:0000313" key="18">
    <source>
        <dbReference type="EMBL" id="RZD16454.1"/>
    </source>
</evidence>
<dbReference type="Gene3D" id="2.30.130.40">
    <property type="entry name" value="LON domain-like"/>
    <property type="match status" value="1"/>
</dbReference>
<keyword evidence="6 9" id="KW-0720">Serine protease</keyword>
<dbReference type="GO" id="GO:0034605">
    <property type="term" value="P:cellular response to heat"/>
    <property type="evidence" value="ECO:0007669"/>
    <property type="project" value="UniProtKB-UniRule"/>
</dbReference>
<comment type="subunit">
    <text evidence="9 10">Homohexamer. Organized in a ring with a central cavity.</text>
</comment>
<evidence type="ECO:0000256" key="8">
    <source>
        <dbReference type="ARBA" id="ARBA00023016"/>
    </source>
</evidence>
<dbReference type="PROSITE" id="PS51786">
    <property type="entry name" value="LON_PROTEOLYTIC"/>
    <property type="match status" value="1"/>
</dbReference>
<feature type="compositionally biased region" description="Basic and acidic residues" evidence="15">
    <location>
        <begin position="828"/>
        <end position="850"/>
    </location>
</feature>
<dbReference type="EMBL" id="SGBC01000002">
    <property type="protein sequence ID" value="RZD16454.1"/>
    <property type="molecule type" value="Genomic_DNA"/>
</dbReference>
<dbReference type="PIRSF" id="PIRSF001174">
    <property type="entry name" value="Lon_proteas"/>
    <property type="match status" value="1"/>
</dbReference>
<dbReference type="SMART" id="SM00382">
    <property type="entry name" value="AAA"/>
    <property type="match status" value="1"/>
</dbReference>
<dbReference type="GO" id="GO:0043565">
    <property type="term" value="F:sequence-specific DNA binding"/>
    <property type="evidence" value="ECO:0007669"/>
    <property type="project" value="UniProtKB-UniRule"/>
</dbReference>
<feature type="region of interest" description="Disordered" evidence="15">
    <location>
        <begin position="819"/>
        <end position="876"/>
    </location>
</feature>
<dbReference type="Gene3D" id="1.20.5.5270">
    <property type="match status" value="1"/>
</dbReference>
<dbReference type="Gene3D" id="1.10.8.60">
    <property type="match status" value="1"/>
</dbReference>
<dbReference type="Pfam" id="PF22667">
    <property type="entry name" value="Lon_lid"/>
    <property type="match status" value="1"/>
</dbReference>
<dbReference type="SUPFAM" id="SSF54211">
    <property type="entry name" value="Ribosomal protein S5 domain 2-like"/>
    <property type="match status" value="1"/>
</dbReference>
<keyword evidence="14" id="KW-0175">Coiled coil</keyword>
<dbReference type="GO" id="GO:0004176">
    <property type="term" value="F:ATP-dependent peptidase activity"/>
    <property type="evidence" value="ECO:0007669"/>
    <property type="project" value="UniProtKB-UniRule"/>
</dbReference>
<feature type="binding site" evidence="9 12">
    <location>
        <begin position="390"/>
        <end position="397"/>
    </location>
    <ligand>
        <name>ATP</name>
        <dbReference type="ChEBI" id="CHEBI:30616"/>
    </ligand>
</feature>
<dbReference type="GO" id="GO:0016887">
    <property type="term" value="F:ATP hydrolysis activity"/>
    <property type="evidence" value="ECO:0007669"/>
    <property type="project" value="UniProtKB-UniRule"/>
</dbReference>
<dbReference type="InterPro" id="IPR020568">
    <property type="entry name" value="Ribosomal_Su5_D2-typ_SF"/>
</dbReference>
<keyword evidence="5 9" id="KW-0378">Hydrolase</keyword>
<dbReference type="GO" id="GO:0004252">
    <property type="term" value="F:serine-type endopeptidase activity"/>
    <property type="evidence" value="ECO:0007669"/>
    <property type="project" value="UniProtKB-UniRule"/>
</dbReference>
<dbReference type="CDD" id="cd19500">
    <property type="entry name" value="RecA-like_Lon"/>
    <property type="match status" value="1"/>
</dbReference>
<dbReference type="InterPro" id="IPR004815">
    <property type="entry name" value="Lon_bac/euk-typ"/>
</dbReference>
<dbReference type="InterPro" id="IPR003111">
    <property type="entry name" value="Lon_prtase_N"/>
</dbReference>
<dbReference type="Pfam" id="PF02190">
    <property type="entry name" value="LON_substr_bdg"/>
    <property type="match status" value="1"/>
</dbReference>
<comment type="caution">
    <text evidence="18">The sequence shown here is derived from an EMBL/GenBank/DDBJ whole genome shotgun (WGS) entry which is preliminary data.</text>
</comment>
<evidence type="ECO:0000259" key="16">
    <source>
        <dbReference type="PROSITE" id="PS51786"/>
    </source>
</evidence>
<dbReference type="InterPro" id="IPR027065">
    <property type="entry name" value="Lon_Prtase"/>
</dbReference>
<feature type="active site" evidence="9 11">
    <location>
        <position position="713"/>
    </location>
</feature>
<dbReference type="GO" id="GO:0005524">
    <property type="term" value="F:ATP binding"/>
    <property type="evidence" value="ECO:0007669"/>
    <property type="project" value="UniProtKB-UniRule"/>
</dbReference>
<dbReference type="Proteomes" id="UP000316562">
    <property type="component" value="Unassembled WGS sequence"/>
</dbReference>
<feature type="coiled-coil region" evidence="14">
    <location>
        <begin position="271"/>
        <end position="322"/>
    </location>
</feature>
<dbReference type="Gene3D" id="1.20.58.1480">
    <property type="match status" value="1"/>
</dbReference>
<proteinExistence type="evidence at transcript level"/>
<comment type="function">
    <text evidence="9">ATP-dependent serine protease that mediates the selective degradation of mutant and abnormal proteins as well as certain short-lived regulatory proteins. Required for cellular homeostasis and for survival from DNA damage and developmental changes induced by stress. Degrades polypeptides processively to yield small peptide fragments that are 5 to 10 amino acids long. Binds to DNA in a double-stranded, site-specific manner.</text>
</comment>
<feature type="active site" evidence="9 11">
    <location>
        <position position="756"/>
    </location>
</feature>
<feature type="domain" description="Lon proteolytic" evidence="16">
    <location>
        <begin position="626"/>
        <end position="807"/>
    </location>
</feature>
<comment type="catalytic activity">
    <reaction evidence="9 10 13">
        <text>Hydrolysis of proteins in presence of ATP.</text>
        <dbReference type="EC" id="3.4.21.53"/>
    </reaction>
</comment>
<evidence type="ECO:0000256" key="5">
    <source>
        <dbReference type="ARBA" id="ARBA00022801"/>
    </source>
</evidence>
<keyword evidence="4 9" id="KW-0547">Nucleotide-binding</keyword>
<dbReference type="InterPro" id="IPR027417">
    <property type="entry name" value="P-loop_NTPase"/>
</dbReference>
<organism evidence="18 19">
    <name type="scientific">Acididesulfobacter guangdongensis</name>
    <dbReference type="NCBI Taxonomy" id="2597225"/>
    <lineage>
        <taxon>Bacteria</taxon>
        <taxon>Deltaproteobacteria</taxon>
        <taxon>Candidatus Acidulodesulfobacterales</taxon>
        <taxon>Candidatus Acididesulfobacter</taxon>
    </lineage>
</organism>
<accession>A0A519BGR4</accession>
<evidence type="ECO:0000256" key="7">
    <source>
        <dbReference type="ARBA" id="ARBA00022840"/>
    </source>
</evidence>
<dbReference type="PRINTS" id="PR00830">
    <property type="entry name" value="ENDOLAPTASE"/>
</dbReference>
<dbReference type="SUPFAM" id="SSF88697">
    <property type="entry name" value="PUA domain-like"/>
    <property type="match status" value="1"/>
</dbReference>
<evidence type="ECO:0000259" key="17">
    <source>
        <dbReference type="PROSITE" id="PS51787"/>
    </source>
</evidence>
<evidence type="ECO:0000313" key="19">
    <source>
        <dbReference type="Proteomes" id="UP000316562"/>
    </source>
</evidence>
<dbReference type="AlphaFoldDB" id="A0A519BGR4"/>
<evidence type="ECO:0000256" key="4">
    <source>
        <dbReference type="ARBA" id="ARBA00022741"/>
    </source>
</evidence>
<evidence type="ECO:0000256" key="13">
    <source>
        <dbReference type="PROSITE-ProRule" id="PRU01122"/>
    </source>
</evidence>
<dbReference type="Pfam" id="PF00004">
    <property type="entry name" value="AAA"/>
    <property type="match status" value="1"/>
</dbReference>
<evidence type="ECO:0000256" key="3">
    <source>
        <dbReference type="ARBA" id="ARBA00022670"/>
    </source>
</evidence>
<dbReference type="SMART" id="SM00464">
    <property type="entry name" value="LON"/>
    <property type="match status" value="1"/>
</dbReference>
<protein>
    <recommendedName>
        <fullName evidence="9 10">Lon protease</fullName>
        <ecNumber evidence="9 10">3.4.21.53</ecNumber>
    </recommendedName>
    <alternativeName>
        <fullName evidence="9">ATP-dependent protease La</fullName>
    </alternativeName>
</protein>
<dbReference type="Pfam" id="PF05362">
    <property type="entry name" value="Lon_C"/>
    <property type="match status" value="1"/>
</dbReference>
<reference evidence="18 19" key="1">
    <citation type="journal article" date="2019" name="ISME J.">
        <title>Insights into ecological role of a new deltaproteobacterial order Candidatus Acidulodesulfobacterales by metagenomics and metatranscriptomics.</title>
        <authorList>
            <person name="Tan S."/>
            <person name="Liu J."/>
            <person name="Fang Y."/>
            <person name="Hedlund B.P."/>
            <person name="Lian Z.H."/>
            <person name="Huang L.Y."/>
            <person name="Li J.T."/>
            <person name="Huang L.N."/>
            <person name="Li W.J."/>
            <person name="Jiang H.C."/>
            <person name="Dong H.L."/>
            <person name="Shu W.S."/>
        </authorList>
    </citation>
    <scope>NUCLEOTIDE SEQUENCE [LARGE SCALE GENOMIC DNA]</scope>
    <source>
        <strain evidence="18">AP2</strain>
    </source>
</reference>
<comment type="induction">
    <text evidence="9">By heat shock.</text>
</comment>
<keyword evidence="8 9" id="KW-0346">Stress response</keyword>
<dbReference type="EC" id="3.4.21.53" evidence="9 10"/>
<evidence type="ECO:0000256" key="12">
    <source>
        <dbReference type="PIRSR" id="PIRSR001174-2"/>
    </source>
</evidence>
<keyword evidence="3 9" id="KW-0645">Protease</keyword>
<keyword evidence="2 9" id="KW-0963">Cytoplasm</keyword>
<dbReference type="InterPro" id="IPR054594">
    <property type="entry name" value="Lon_lid"/>
</dbReference>
<name>A0A519BGR4_ACIG2</name>
<dbReference type="InterPro" id="IPR008269">
    <property type="entry name" value="Lon_proteolytic"/>
</dbReference>
<keyword evidence="7 9" id="KW-0067">ATP-binding</keyword>
<dbReference type="InterPro" id="IPR046336">
    <property type="entry name" value="Lon_prtase_N_sf"/>
</dbReference>
<gene>
    <name evidence="9 18" type="primary">lon</name>
    <name evidence="18" type="ORF">EVJ46_05395</name>
</gene>
<evidence type="ECO:0000256" key="1">
    <source>
        <dbReference type="ARBA" id="ARBA00004496"/>
    </source>
</evidence>
<dbReference type="Gene3D" id="3.30.230.10">
    <property type="match status" value="1"/>
</dbReference>
<dbReference type="InterPro" id="IPR003593">
    <property type="entry name" value="AAA+_ATPase"/>
</dbReference>
<feature type="domain" description="Lon N-terminal" evidence="17">
    <location>
        <begin position="43"/>
        <end position="238"/>
    </location>
</feature>
<dbReference type="InterPro" id="IPR003959">
    <property type="entry name" value="ATPase_AAA_core"/>
</dbReference>
<dbReference type="InterPro" id="IPR014721">
    <property type="entry name" value="Ribsml_uS5_D2-typ_fold_subgr"/>
</dbReference>
<dbReference type="GO" id="GO:0005737">
    <property type="term" value="C:cytoplasm"/>
    <property type="evidence" value="ECO:0007669"/>
    <property type="project" value="UniProtKB-SubCell"/>
</dbReference>
<comment type="subcellular location">
    <subcellularLocation>
        <location evidence="1 9 10">Cytoplasm</location>
    </subcellularLocation>
</comment>
<evidence type="ECO:0000256" key="6">
    <source>
        <dbReference type="ARBA" id="ARBA00022825"/>
    </source>
</evidence>
<evidence type="ECO:0000256" key="11">
    <source>
        <dbReference type="PIRSR" id="PIRSR001174-1"/>
    </source>
</evidence>
<sequence>MTLIANFNYETDFKGTDDDITVGKGENIDQLGSQEEIKIPDVIPMLPIRDLVVFPFMIIPLFVGREASIKAVDEALSKDRLILLTAQKDIVVEEPAQNDIFDIGTVAMIMKMLKLPDGRVKILVQGISKAKIENYVQVKPFYLVKISKIQEEIVTEITPAIDALMRNVKEQLEKYVSLGRMPSQDILIILENINNPGRLADIVASNLGLKVEESQKILQEFDAVKRLKKINDVLAREIEILSMQAKIQSQAKEEMTKTQRDYFLREQLRAIKNELGETDDKTQDMNELREKIRAAKLPPEILKETEKQLSKLEMMHQDAAEASTIRTYIEWIIDVPWTKKTKDNLNIEAAKKILDEDHYDLEKIKERILEYLSVRKLNKKMKGPILCFIGPPGVGKTSLGKSIAKAMNRKFIRVSLGGVHDEAEIRGHRRTYVGALPGRIIQGIKQAGTNNPVFMIDEIDKVGTDFRGDPSSALLEVLDPEQNFSFSDHYLNLPFDLSNVMFVATANVADTIPGPLRDRMEIINLSGYTLEEKEKIAEKYLIPRQIKENGLKSDYIEFMPSATRTIIAGYTREAGLRNLEREIGTVCRKVARQIAENKIKKYTISNKNIAKYLGAIKILPEEERTKDEIGIVTGLAWTPVGGEVLYIETVLSKGKGSLSLTGQLGDVMKESAQAGLTYAKSKADELGIKSDIFETNDIHLHIPEGAIPKDGPSAGISMATSMISALTNKPVRKDIAMTGEITLHGNVLPIGGLKEKSLAALRANIKTIIIPDRNKKDLDEISPLVKKHLKFVPVKNMDEVVKLAIIGLDKLDKLDKIDKSSENNNADKSGKDRDNKTDNKDSNAESEKNSVKKNVRNNHTNKEKEKEKGGNKKNKH</sequence>
<dbReference type="SUPFAM" id="SSF52540">
    <property type="entry name" value="P-loop containing nucleoside triphosphate hydrolases"/>
    <property type="match status" value="1"/>
</dbReference>
<dbReference type="NCBIfam" id="NF008053">
    <property type="entry name" value="PRK10787.1"/>
    <property type="match status" value="1"/>
</dbReference>
<dbReference type="NCBIfam" id="TIGR00763">
    <property type="entry name" value="lon"/>
    <property type="match status" value="1"/>
</dbReference>
<dbReference type="PROSITE" id="PS51787">
    <property type="entry name" value="LON_N"/>
    <property type="match status" value="1"/>
</dbReference>
<evidence type="ECO:0000256" key="15">
    <source>
        <dbReference type="SAM" id="MobiDB-lite"/>
    </source>
</evidence>
<dbReference type="InterPro" id="IPR015947">
    <property type="entry name" value="PUA-like_sf"/>
</dbReference>
<evidence type="ECO:0000256" key="14">
    <source>
        <dbReference type="SAM" id="Coils"/>
    </source>
</evidence>
<comment type="similarity">
    <text evidence="9 10 13">Belongs to the peptidase S16 family.</text>
</comment>
<evidence type="ECO:0000256" key="2">
    <source>
        <dbReference type="ARBA" id="ARBA00022490"/>
    </source>
</evidence>
<dbReference type="FunFam" id="3.40.50.300:FF:000382">
    <property type="entry name" value="Lon protease homolog 2, peroxisomal"/>
    <property type="match status" value="1"/>
</dbReference>
<dbReference type="InterPro" id="IPR027543">
    <property type="entry name" value="Lon_bac"/>
</dbReference>